<evidence type="ECO:0000313" key="1">
    <source>
        <dbReference type="EMBL" id="CAH1978743.1"/>
    </source>
</evidence>
<sequence>MYFIFYFLGKYRQIHTIQQFGNTAENFRRDYHSRCLSKLALDQPLIRS</sequence>
<proteinExistence type="predicted"/>
<evidence type="ECO:0000313" key="2">
    <source>
        <dbReference type="Proteomes" id="UP001152888"/>
    </source>
</evidence>
<dbReference type="EMBL" id="CAKOFQ010006874">
    <property type="protein sequence ID" value="CAH1978743.1"/>
    <property type="molecule type" value="Genomic_DNA"/>
</dbReference>
<organism evidence="1 2">
    <name type="scientific">Acanthoscelides obtectus</name>
    <name type="common">Bean weevil</name>
    <name type="synonym">Bruchus obtectus</name>
    <dbReference type="NCBI Taxonomy" id="200917"/>
    <lineage>
        <taxon>Eukaryota</taxon>
        <taxon>Metazoa</taxon>
        <taxon>Ecdysozoa</taxon>
        <taxon>Arthropoda</taxon>
        <taxon>Hexapoda</taxon>
        <taxon>Insecta</taxon>
        <taxon>Pterygota</taxon>
        <taxon>Neoptera</taxon>
        <taxon>Endopterygota</taxon>
        <taxon>Coleoptera</taxon>
        <taxon>Polyphaga</taxon>
        <taxon>Cucujiformia</taxon>
        <taxon>Chrysomeloidea</taxon>
        <taxon>Chrysomelidae</taxon>
        <taxon>Bruchinae</taxon>
        <taxon>Bruchini</taxon>
        <taxon>Acanthoscelides</taxon>
    </lineage>
</organism>
<accession>A0A9P0PFW9</accession>
<protein>
    <submittedName>
        <fullName evidence="1">Uncharacterized protein</fullName>
    </submittedName>
</protein>
<comment type="caution">
    <text evidence="1">The sequence shown here is derived from an EMBL/GenBank/DDBJ whole genome shotgun (WGS) entry which is preliminary data.</text>
</comment>
<name>A0A9P0PFW9_ACAOB</name>
<dbReference type="AlphaFoldDB" id="A0A9P0PFW9"/>
<reference evidence="1" key="1">
    <citation type="submission" date="2022-03" db="EMBL/GenBank/DDBJ databases">
        <authorList>
            <person name="Sayadi A."/>
        </authorList>
    </citation>
    <scope>NUCLEOTIDE SEQUENCE</scope>
</reference>
<keyword evidence="2" id="KW-1185">Reference proteome</keyword>
<gene>
    <name evidence="1" type="ORF">ACAOBT_LOCUS13248</name>
</gene>
<dbReference type="Proteomes" id="UP001152888">
    <property type="component" value="Unassembled WGS sequence"/>
</dbReference>